<dbReference type="InterPro" id="IPR000160">
    <property type="entry name" value="GGDEF_dom"/>
</dbReference>
<dbReference type="Proteomes" id="UP000295536">
    <property type="component" value="Unassembled WGS sequence"/>
</dbReference>
<sequence>MNPTTPQEIAREAVKLLAARRLPPTPDHFQAAYHEVAGTRPLQPFPLAQLRQIAQGLPERTPAQARFKALFNRAVARHSWEDLEKVLVQHLGSAAAPLTDPPSATAVPRAAPPSGEAPAGPATSAGGEAPIQPEIAEQTARVIDIAAPLVAADDTRLREQGEELVRYLRLPQHHAATLRRMLADYAYRLSFGVEEQLGVREALLALLRQVFEHIDAISPDNPWLRQQMQALVQAASPPLSQRRLEDLQARLKDVIVKQAEAREQTVRAQEVMRQTLATFLERLAQTAASTGQYHAKFEACAQQLERATSLADMAPVVQEAIQTARAFAADTQRVADELTDLRDRAQRAEAEVQRLRQELDQMAELVTHDLLTGVLNRKGLAAAIDRESRRAERTGTRVCIALLDVDDFKRLNDTLGHLAGDAALKHLADVARRSLRPQDTIGRYGGEEFIIVLPDTTPEDAADVVRRLQRDLSAHLFLQGEQRVLITFSAGVTELLRDEPVEAAIARADAAMYRAKRAGKNRVMVG</sequence>
<dbReference type="OrthoDB" id="9813903at2"/>
<gene>
    <name evidence="7" type="primary">ydeH</name>
    <name evidence="6" type="ORF">EDC36_102240</name>
    <name evidence="7" type="ORF">Tigna_02566</name>
</gene>
<dbReference type="NCBIfam" id="TIGR00254">
    <property type="entry name" value="GGDEF"/>
    <property type="match status" value="1"/>
</dbReference>
<feature type="region of interest" description="Disordered" evidence="4">
    <location>
        <begin position="97"/>
        <end position="129"/>
    </location>
</feature>
<proteinExistence type="predicted"/>
<dbReference type="PANTHER" id="PTHR45138:SF9">
    <property type="entry name" value="DIGUANYLATE CYCLASE DGCM-RELATED"/>
    <property type="match status" value="1"/>
</dbReference>
<reference evidence="6 8" key="1">
    <citation type="submission" date="2019-03" db="EMBL/GenBank/DDBJ databases">
        <title>Genomic Encyclopedia of Type Strains, Phase IV (KMG-IV): sequencing the most valuable type-strain genomes for metagenomic binning, comparative biology and taxonomic classification.</title>
        <authorList>
            <person name="Goeker M."/>
        </authorList>
    </citation>
    <scope>NUCLEOTIDE SEQUENCE [LARGE SCALE GENOMIC DNA]</scope>
    <source>
        <strain evidence="6 8">DSM 12034</strain>
    </source>
</reference>
<dbReference type="Gene3D" id="3.30.70.270">
    <property type="match status" value="1"/>
</dbReference>
<feature type="compositionally biased region" description="Low complexity" evidence="4">
    <location>
        <begin position="112"/>
        <end position="129"/>
    </location>
</feature>
<accession>A0A4R3LIK1</accession>
<evidence type="ECO:0000259" key="5">
    <source>
        <dbReference type="PROSITE" id="PS50887"/>
    </source>
</evidence>
<keyword evidence="3" id="KW-0175">Coiled coil</keyword>
<evidence type="ECO:0000256" key="1">
    <source>
        <dbReference type="ARBA" id="ARBA00012528"/>
    </source>
</evidence>
<organism evidence="6 8">
    <name type="scientific">Tepidimonas ignava</name>
    <dbReference type="NCBI Taxonomy" id="114249"/>
    <lineage>
        <taxon>Bacteria</taxon>
        <taxon>Pseudomonadati</taxon>
        <taxon>Pseudomonadota</taxon>
        <taxon>Betaproteobacteria</taxon>
        <taxon>Burkholderiales</taxon>
        <taxon>Tepidimonas</taxon>
    </lineage>
</organism>
<feature type="coiled-coil region" evidence="3">
    <location>
        <begin position="328"/>
        <end position="365"/>
    </location>
</feature>
<dbReference type="SUPFAM" id="SSF55073">
    <property type="entry name" value="Nucleotide cyclase"/>
    <property type="match status" value="1"/>
</dbReference>
<comment type="catalytic activity">
    <reaction evidence="2">
        <text>2 GTP = 3',3'-c-di-GMP + 2 diphosphate</text>
        <dbReference type="Rhea" id="RHEA:24898"/>
        <dbReference type="ChEBI" id="CHEBI:33019"/>
        <dbReference type="ChEBI" id="CHEBI:37565"/>
        <dbReference type="ChEBI" id="CHEBI:58805"/>
        <dbReference type="EC" id="2.7.7.65"/>
    </reaction>
</comment>
<keyword evidence="7" id="KW-0808">Transferase</keyword>
<dbReference type="PANTHER" id="PTHR45138">
    <property type="entry name" value="REGULATORY COMPONENTS OF SENSORY TRANSDUCTION SYSTEM"/>
    <property type="match status" value="1"/>
</dbReference>
<dbReference type="EMBL" id="VJNC01000027">
    <property type="protein sequence ID" value="TSE18330.1"/>
    <property type="molecule type" value="Genomic_DNA"/>
</dbReference>
<evidence type="ECO:0000313" key="8">
    <source>
        <dbReference type="Proteomes" id="UP000295536"/>
    </source>
</evidence>
<dbReference type="CDD" id="cd01949">
    <property type="entry name" value="GGDEF"/>
    <property type="match status" value="1"/>
</dbReference>
<feature type="domain" description="GGDEF" evidence="5">
    <location>
        <begin position="396"/>
        <end position="526"/>
    </location>
</feature>
<name>A0A4R3LIK1_9BURK</name>
<dbReference type="Proteomes" id="UP000315577">
    <property type="component" value="Unassembled WGS sequence"/>
</dbReference>
<dbReference type="InterPro" id="IPR050469">
    <property type="entry name" value="Diguanylate_Cyclase"/>
</dbReference>
<comment type="caution">
    <text evidence="6">The sequence shown here is derived from an EMBL/GenBank/DDBJ whole genome shotgun (WGS) entry which is preliminary data.</text>
</comment>
<evidence type="ECO:0000256" key="4">
    <source>
        <dbReference type="SAM" id="MobiDB-lite"/>
    </source>
</evidence>
<protein>
    <recommendedName>
        <fullName evidence="1">diguanylate cyclase</fullName>
        <ecNumber evidence="1">2.7.7.65</ecNumber>
    </recommendedName>
</protein>
<evidence type="ECO:0000256" key="3">
    <source>
        <dbReference type="SAM" id="Coils"/>
    </source>
</evidence>
<dbReference type="FunFam" id="3.30.70.270:FF:000001">
    <property type="entry name" value="Diguanylate cyclase domain protein"/>
    <property type="match status" value="1"/>
</dbReference>
<reference evidence="7 9" key="2">
    <citation type="submission" date="2019-07" db="EMBL/GenBank/DDBJ databases">
        <title>Tepidimonas ignava SPS-1037 draft genome.</title>
        <authorList>
            <person name="Da Costa M.S."/>
            <person name="Froufe H.J.C."/>
            <person name="Egas C."/>
            <person name="Albuquerque L."/>
        </authorList>
    </citation>
    <scope>NUCLEOTIDE SEQUENCE [LARGE SCALE GENOMIC DNA]</scope>
    <source>
        <strain evidence="7 9">SPS-1037</strain>
    </source>
</reference>
<dbReference type="RefSeq" id="WP_132961689.1">
    <property type="nucleotide sequence ID" value="NZ_SMAH01000002.1"/>
</dbReference>
<dbReference type="Pfam" id="PF00990">
    <property type="entry name" value="GGDEF"/>
    <property type="match status" value="1"/>
</dbReference>
<dbReference type="PROSITE" id="PS50887">
    <property type="entry name" value="GGDEF"/>
    <property type="match status" value="1"/>
</dbReference>
<evidence type="ECO:0000313" key="6">
    <source>
        <dbReference type="EMBL" id="TCS99560.1"/>
    </source>
</evidence>
<dbReference type="EC" id="2.7.7.65" evidence="1"/>
<keyword evidence="7" id="KW-0548">Nucleotidyltransferase</keyword>
<dbReference type="InterPro" id="IPR029787">
    <property type="entry name" value="Nucleotide_cyclase"/>
</dbReference>
<dbReference type="GO" id="GO:0052621">
    <property type="term" value="F:diguanylate cyclase activity"/>
    <property type="evidence" value="ECO:0007669"/>
    <property type="project" value="UniProtKB-EC"/>
</dbReference>
<dbReference type="SMART" id="SM00267">
    <property type="entry name" value="GGDEF"/>
    <property type="match status" value="1"/>
</dbReference>
<dbReference type="InterPro" id="IPR043128">
    <property type="entry name" value="Rev_trsase/Diguanyl_cyclase"/>
</dbReference>
<dbReference type="EMBL" id="SMAH01000002">
    <property type="protein sequence ID" value="TCS99560.1"/>
    <property type="molecule type" value="Genomic_DNA"/>
</dbReference>
<dbReference type="AlphaFoldDB" id="A0A4R3LIK1"/>
<evidence type="ECO:0000313" key="7">
    <source>
        <dbReference type="EMBL" id="TSE18330.1"/>
    </source>
</evidence>
<evidence type="ECO:0000313" key="9">
    <source>
        <dbReference type="Proteomes" id="UP000315577"/>
    </source>
</evidence>
<keyword evidence="9" id="KW-1185">Reference proteome</keyword>
<evidence type="ECO:0000256" key="2">
    <source>
        <dbReference type="ARBA" id="ARBA00034247"/>
    </source>
</evidence>